<feature type="compositionally biased region" description="Basic and acidic residues" evidence="2">
    <location>
        <begin position="1"/>
        <end position="17"/>
    </location>
</feature>
<proteinExistence type="predicted"/>
<name>Q4RQ09_TETNG</name>
<dbReference type="EMBL" id="CAAE01015006">
    <property type="protein sequence ID" value="CAG09523.1"/>
    <property type="molecule type" value="Genomic_DNA"/>
</dbReference>
<protein>
    <submittedName>
        <fullName evidence="3">(spotted green pufferfish) hypothetical protein</fullName>
    </submittedName>
</protein>
<feature type="compositionally biased region" description="Polar residues" evidence="2">
    <location>
        <begin position="49"/>
        <end position="59"/>
    </location>
</feature>
<dbReference type="KEGG" id="tng:GSTEN00030835G001"/>
<evidence type="ECO:0000256" key="2">
    <source>
        <dbReference type="SAM" id="MobiDB-lite"/>
    </source>
</evidence>
<keyword evidence="1" id="KW-0175">Coiled coil</keyword>
<dbReference type="AlphaFoldDB" id="Q4RQ09"/>
<gene>
    <name evidence="3" type="ORF">GSTENG00030835001</name>
</gene>
<feature type="coiled-coil region" evidence="1">
    <location>
        <begin position="76"/>
        <end position="145"/>
    </location>
</feature>
<reference evidence="3" key="2">
    <citation type="submission" date="2004-02" db="EMBL/GenBank/DDBJ databases">
        <authorList>
            <consortium name="Genoscope"/>
            <consortium name="Whitehead Institute Centre for Genome Research"/>
        </authorList>
    </citation>
    <scope>NUCLEOTIDE SEQUENCE</scope>
</reference>
<feature type="compositionally biased region" description="Basic and acidic residues" evidence="2">
    <location>
        <begin position="180"/>
        <end position="209"/>
    </location>
</feature>
<reference evidence="3" key="1">
    <citation type="journal article" date="2004" name="Nature">
        <title>Genome duplication in the teleost fish Tetraodon nigroviridis reveals the early vertebrate proto-karyotype.</title>
        <authorList>
            <person name="Jaillon O."/>
            <person name="Aury J.-M."/>
            <person name="Brunet F."/>
            <person name="Petit J.-L."/>
            <person name="Stange-Thomann N."/>
            <person name="Mauceli E."/>
            <person name="Bouneau L."/>
            <person name="Fischer C."/>
            <person name="Ozouf-Costaz C."/>
            <person name="Bernot A."/>
            <person name="Nicaud S."/>
            <person name="Jaffe D."/>
            <person name="Fisher S."/>
            <person name="Lutfalla G."/>
            <person name="Dossat C."/>
            <person name="Segurens B."/>
            <person name="Dasilva C."/>
            <person name="Salanoubat M."/>
            <person name="Levy M."/>
            <person name="Boudet N."/>
            <person name="Castellano S."/>
            <person name="Anthouard V."/>
            <person name="Jubin C."/>
            <person name="Castelli V."/>
            <person name="Katinka M."/>
            <person name="Vacherie B."/>
            <person name="Biemont C."/>
            <person name="Skalli Z."/>
            <person name="Cattolico L."/>
            <person name="Poulain J."/>
            <person name="De Berardinis V."/>
            <person name="Cruaud C."/>
            <person name="Duprat S."/>
            <person name="Brottier P."/>
            <person name="Coutanceau J.-P."/>
            <person name="Gouzy J."/>
            <person name="Parra G."/>
            <person name="Lardier G."/>
            <person name="Chapple C."/>
            <person name="McKernan K.J."/>
            <person name="McEwan P."/>
            <person name="Bosak S."/>
            <person name="Kellis M."/>
            <person name="Volff J.-N."/>
            <person name="Guigo R."/>
            <person name="Zody M.C."/>
            <person name="Mesirov J."/>
            <person name="Lindblad-Toh K."/>
            <person name="Birren B."/>
            <person name="Nusbaum C."/>
            <person name="Kahn D."/>
            <person name="Robinson-Rechavi M."/>
            <person name="Laudet V."/>
            <person name="Schachter V."/>
            <person name="Quetier F."/>
            <person name="Saurin W."/>
            <person name="Scarpelli C."/>
            <person name="Wincker P."/>
            <person name="Lander E.S."/>
            <person name="Weissenbach J."/>
            <person name="Roest Crollius H."/>
        </authorList>
    </citation>
    <scope>NUCLEOTIDE SEQUENCE [LARGE SCALE GENOMIC DNA]</scope>
</reference>
<dbReference type="OrthoDB" id="10626113at2759"/>
<feature type="region of interest" description="Disordered" evidence="2">
    <location>
        <begin position="49"/>
        <end position="72"/>
    </location>
</feature>
<evidence type="ECO:0000256" key="1">
    <source>
        <dbReference type="SAM" id="Coils"/>
    </source>
</evidence>
<feature type="region of interest" description="Disordered" evidence="2">
    <location>
        <begin position="1"/>
        <end position="29"/>
    </location>
</feature>
<sequence>MMKEDQAQASDGHEHLQAPDGQFPQNSRCALQSTKSSLFSTGLSSMEMLSSRGLSQSSKNTEKKVRSNVLSLQSELEMSRNEIWQEKELCKRLQREKESIQMSYNEQQNELNYTKRLFDSMHAQLEDYKKKIESKTEEVDHLRNDLKKVKKFCKKRYERRSRSRTGEAEDGNQTNTPQSKENKRRVGEHGPRDRRAGLEPLAEKKEHSQKGQRKASQRADPQTSPEPHKSIFKRVRHFFGLRKPKKLNDRRKIFWRKMKKDVLGEVHRLLETGSGFRDDQDWTSLVLMGCGI</sequence>
<organism evidence="3">
    <name type="scientific">Tetraodon nigroviridis</name>
    <name type="common">Spotted green pufferfish</name>
    <name type="synonym">Chelonodon nigroviridis</name>
    <dbReference type="NCBI Taxonomy" id="99883"/>
    <lineage>
        <taxon>Eukaryota</taxon>
        <taxon>Metazoa</taxon>
        <taxon>Chordata</taxon>
        <taxon>Craniata</taxon>
        <taxon>Vertebrata</taxon>
        <taxon>Euteleostomi</taxon>
        <taxon>Actinopterygii</taxon>
        <taxon>Neopterygii</taxon>
        <taxon>Teleostei</taxon>
        <taxon>Neoteleostei</taxon>
        <taxon>Acanthomorphata</taxon>
        <taxon>Eupercaria</taxon>
        <taxon>Tetraodontiformes</taxon>
        <taxon>Tetradontoidea</taxon>
        <taxon>Tetraodontidae</taxon>
        <taxon>Tetraodon</taxon>
    </lineage>
</organism>
<comment type="caution">
    <text evidence="3">The sequence shown here is derived from an EMBL/GenBank/DDBJ whole genome shotgun (WGS) entry which is preliminary data.</text>
</comment>
<accession>Q4RQ09</accession>
<evidence type="ECO:0000313" key="3">
    <source>
        <dbReference type="EMBL" id="CAG09523.1"/>
    </source>
</evidence>
<feature type="region of interest" description="Disordered" evidence="2">
    <location>
        <begin position="156"/>
        <end position="231"/>
    </location>
</feature>